<reference evidence="2" key="2">
    <citation type="journal article" date="2020" name="Nat. Commun.">
        <title>Large-scale genome sequencing of mycorrhizal fungi provides insights into the early evolution of symbiotic traits.</title>
        <authorList>
            <person name="Miyauchi S."/>
            <person name="Kiss E."/>
            <person name="Kuo A."/>
            <person name="Drula E."/>
            <person name="Kohler A."/>
            <person name="Sanchez-Garcia M."/>
            <person name="Morin E."/>
            <person name="Andreopoulos B."/>
            <person name="Barry K.W."/>
            <person name="Bonito G."/>
            <person name="Buee M."/>
            <person name="Carver A."/>
            <person name="Chen C."/>
            <person name="Cichocki N."/>
            <person name="Clum A."/>
            <person name="Culley D."/>
            <person name="Crous P.W."/>
            <person name="Fauchery L."/>
            <person name="Girlanda M."/>
            <person name="Hayes R.D."/>
            <person name="Keri Z."/>
            <person name="LaButti K."/>
            <person name="Lipzen A."/>
            <person name="Lombard V."/>
            <person name="Magnuson J."/>
            <person name="Maillard F."/>
            <person name="Murat C."/>
            <person name="Nolan M."/>
            <person name="Ohm R.A."/>
            <person name="Pangilinan J."/>
            <person name="Pereira M.F."/>
            <person name="Perotto S."/>
            <person name="Peter M."/>
            <person name="Pfister S."/>
            <person name="Riley R."/>
            <person name="Sitrit Y."/>
            <person name="Stielow J.B."/>
            <person name="Szollosi G."/>
            <person name="Zifcakova L."/>
            <person name="Stursova M."/>
            <person name="Spatafora J.W."/>
            <person name="Tedersoo L."/>
            <person name="Vaario L.M."/>
            <person name="Yamada A."/>
            <person name="Yan M."/>
            <person name="Wang P."/>
            <person name="Xu J."/>
            <person name="Bruns T."/>
            <person name="Baldrian P."/>
            <person name="Vilgalys R."/>
            <person name="Dunand C."/>
            <person name="Henrissat B."/>
            <person name="Grigoriev I.V."/>
            <person name="Hibbett D."/>
            <person name="Nagy L.G."/>
            <person name="Martin F.M."/>
        </authorList>
    </citation>
    <scope>NUCLEOTIDE SEQUENCE</scope>
    <source>
        <strain evidence="2">Prilba</strain>
    </source>
</reference>
<keyword evidence="3" id="KW-1185">Reference proteome</keyword>
<feature type="compositionally biased region" description="Acidic residues" evidence="1">
    <location>
        <begin position="177"/>
        <end position="186"/>
    </location>
</feature>
<sequence length="402" mass="43578">MPHIACSHAIGDMKDRPPTPPVLPVREKQTCVVNDTESDGDDSLDTHPSPPKPKHGQLTARMGEEPVSHAAGMAAPKAIVVRGRVLLPRSPQPAQAKQNTHPGIVAMPRAKKTSAEANAFAMHRANLQQQSDDQDCRHIETLAKMELQEELDEEAEAQSVIKRLDDASFVDDIDDVEMQSDDEDTDESSKVTSDSELDRAVVVRKAAPKTKKQKKAARGEIQAATDQVKESLKAAGKKCGLDNEDTLATYLAESAPLKNNVRKNDTVIIESASDGKSNTNVKTSKAMPRGVQGSATLNHRVKPKSMLHSANMKVLKTKLEHAPVVLSESPSTTDLSVLTTSETSQTSGLPDFACSAWSTSFLPTLYSCLAGSSDLFFMGADMVKVIQEVVNYYYITQVSPFC</sequence>
<accession>A0A9P5N630</accession>
<organism evidence="2 3">
    <name type="scientific">Russula ochroleuca</name>
    <dbReference type="NCBI Taxonomy" id="152965"/>
    <lineage>
        <taxon>Eukaryota</taxon>
        <taxon>Fungi</taxon>
        <taxon>Dikarya</taxon>
        <taxon>Basidiomycota</taxon>
        <taxon>Agaricomycotina</taxon>
        <taxon>Agaricomycetes</taxon>
        <taxon>Russulales</taxon>
        <taxon>Russulaceae</taxon>
        <taxon>Russula</taxon>
    </lineage>
</organism>
<evidence type="ECO:0000313" key="3">
    <source>
        <dbReference type="Proteomes" id="UP000759537"/>
    </source>
</evidence>
<reference evidence="2" key="1">
    <citation type="submission" date="2019-10" db="EMBL/GenBank/DDBJ databases">
        <authorList>
            <consortium name="DOE Joint Genome Institute"/>
            <person name="Kuo A."/>
            <person name="Miyauchi S."/>
            <person name="Kiss E."/>
            <person name="Drula E."/>
            <person name="Kohler A."/>
            <person name="Sanchez-Garcia M."/>
            <person name="Andreopoulos B."/>
            <person name="Barry K.W."/>
            <person name="Bonito G."/>
            <person name="Buee M."/>
            <person name="Carver A."/>
            <person name="Chen C."/>
            <person name="Cichocki N."/>
            <person name="Clum A."/>
            <person name="Culley D."/>
            <person name="Crous P.W."/>
            <person name="Fauchery L."/>
            <person name="Girlanda M."/>
            <person name="Hayes R."/>
            <person name="Keri Z."/>
            <person name="LaButti K."/>
            <person name="Lipzen A."/>
            <person name="Lombard V."/>
            <person name="Magnuson J."/>
            <person name="Maillard F."/>
            <person name="Morin E."/>
            <person name="Murat C."/>
            <person name="Nolan M."/>
            <person name="Ohm R."/>
            <person name="Pangilinan J."/>
            <person name="Pereira M."/>
            <person name="Perotto S."/>
            <person name="Peter M."/>
            <person name="Riley R."/>
            <person name="Sitrit Y."/>
            <person name="Stielow B."/>
            <person name="Szollosi G."/>
            <person name="Zifcakova L."/>
            <person name="Stursova M."/>
            <person name="Spatafora J.W."/>
            <person name="Tedersoo L."/>
            <person name="Vaario L.-M."/>
            <person name="Yamada A."/>
            <person name="Yan M."/>
            <person name="Wang P."/>
            <person name="Xu J."/>
            <person name="Bruns T."/>
            <person name="Baldrian P."/>
            <person name="Vilgalys R."/>
            <person name="Henrissat B."/>
            <person name="Grigoriev I.V."/>
            <person name="Hibbett D."/>
            <person name="Nagy L.G."/>
            <person name="Martin F.M."/>
        </authorList>
    </citation>
    <scope>NUCLEOTIDE SEQUENCE</scope>
    <source>
        <strain evidence="2">Prilba</strain>
    </source>
</reference>
<name>A0A9P5N630_9AGAM</name>
<proteinExistence type="predicted"/>
<evidence type="ECO:0000256" key="1">
    <source>
        <dbReference type="SAM" id="MobiDB-lite"/>
    </source>
</evidence>
<feature type="region of interest" description="Disordered" evidence="1">
    <location>
        <begin position="1"/>
        <end position="71"/>
    </location>
</feature>
<dbReference type="AlphaFoldDB" id="A0A9P5N630"/>
<gene>
    <name evidence="2" type="ORF">DFH94DRAFT_687456</name>
</gene>
<evidence type="ECO:0000313" key="2">
    <source>
        <dbReference type="EMBL" id="KAF8486974.1"/>
    </source>
</evidence>
<feature type="region of interest" description="Disordered" evidence="1">
    <location>
        <begin position="177"/>
        <end position="196"/>
    </location>
</feature>
<dbReference type="Proteomes" id="UP000759537">
    <property type="component" value="Unassembled WGS sequence"/>
</dbReference>
<dbReference type="EMBL" id="WHVB01000001">
    <property type="protein sequence ID" value="KAF8486974.1"/>
    <property type="molecule type" value="Genomic_DNA"/>
</dbReference>
<protein>
    <submittedName>
        <fullName evidence="2">Uncharacterized protein</fullName>
    </submittedName>
</protein>
<comment type="caution">
    <text evidence="2">The sequence shown here is derived from an EMBL/GenBank/DDBJ whole genome shotgun (WGS) entry which is preliminary data.</text>
</comment>